<evidence type="ECO:0000313" key="1">
    <source>
        <dbReference type="EMBL" id="SHL80457.1"/>
    </source>
</evidence>
<organism evidence="1 2">
    <name type="scientific">Phytopseudomonas punonensis</name>
    <dbReference type="NCBI Taxonomy" id="1220495"/>
    <lineage>
        <taxon>Bacteria</taxon>
        <taxon>Pseudomonadati</taxon>
        <taxon>Pseudomonadota</taxon>
        <taxon>Gammaproteobacteria</taxon>
        <taxon>Pseudomonadales</taxon>
        <taxon>Pseudomonadaceae</taxon>
        <taxon>Phytopseudomonas</taxon>
    </lineage>
</organism>
<sequence length="43" mass="4822">MPAKNHGHGLDVPARSHVKAERLLSRMRIAPTLYVGTINDQNR</sequence>
<gene>
    <name evidence="1" type="ORF">SAMN05216288_2500</name>
</gene>
<accession>A0A1M7DM25</accession>
<evidence type="ECO:0000313" key="2">
    <source>
        <dbReference type="Proteomes" id="UP000184305"/>
    </source>
</evidence>
<dbReference type="AlphaFoldDB" id="A0A1M7DM25"/>
<proteinExistence type="predicted"/>
<keyword evidence="2" id="KW-1185">Reference proteome</keyword>
<dbReference type="EMBL" id="FRBQ01000002">
    <property type="protein sequence ID" value="SHL80457.1"/>
    <property type="molecule type" value="Genomic_DNA"/>
</dbReference>
<name>A0A1M7DM25_9GAMM</name>
<dbReference type="Proteomes" id="UP000184305">
    <property type="component" value="Unassembled WGS sequence"/>
</dbReference>
<protein>
    <submittedName>
        <fullName evidence="1">Uncharacterized protein</fullName>
    </submittedName>
</protein>
<reference evidence="2" key="1">
    <citation type="submission" date="2016-11" db="EMBL/GenBank/DDBJ databases">
        <authorList>
            <person name="Varghese N."/>
            <person name="Submissions S."/>
        </authorList>
    </citation>
    <scope>NUCLEOTIDE SEQUENCE [LARGE SCALE GENOMIC DNA]</scope>
    <source>
        <strain evidence="2">CECT 8089</strain>
    </source>
</reference>